<accession>A0A0F9CKI1</accession>
<comment type="caution">
    <text evidence="1">The sequence shown here is derived from an EMBL/GenBank/DDBJ whole genome shotgun (WGS) entry which is preliminary data.</text>
</comment>
<organism evidence="1">
    <name type="scientific">marine sediment metagenome</name>
    <dbReference type="NCBI Taxonomy" id="412755"/>
    <lineage>
        <taxon>unclassified sequences</taxon>
        <taxon>metagenomes</taxon>
        <taxon>ecological metagenomes</taxon>
    </lineage>
</organism>
<dbReference type="AlphaFoldDB" id="A0A0F9CKI1"/>
<reference evidence="1" key="1">
    <citation type="journal article" date="2015" name="Nature">
        <title>Complex archaea that bridge the gap between prokaryotes and eukaryotes.</title>
        <authorList>
            <person name="Spang A."/>
            <person name="Saw J.H."/>
            <person name="Jorgensen S.L."/>
            <person name="Zaremba-Niedzwiedzka K."/>
            <person name="Martijn J."/>
            <person name="Lind A.E."/>
            <person name="van Eijk R."/>
            <person name="Schleper C."/>
            <person name="Guy L."/>
            <person name="Ettema T.J."/>
        </authorList>
    </citation>
    <scope>NUCLEOTIDE SEQUENCE</scope>
</reference>
<protein>
    <submittedName>
        <fullName evidence="1">Uncharacterized protein</fullName>
    </submittedName>
</protein>
<feature type="non-terminal residue" evidence="1">
    <location>
        <position position="1"/>
    </location>
</feature>
<name>A0A0F9CKI1_9ZZZZ</name>
<sequence>FLIPAMTFAIGYYNAVKYLKTKENEKNKI</sequence>
<proteinExistence type="predicted"/>
<gene>
    <name evidence="1" type="ORF">LCGC14_2655620</name>
</gene>
<dbReference type="EMBL" id="LAZR01046176">
    <property type="protein sequence ID" value="KKK97156.1"/>
    <property type="molecule type" value="Genomic_DNA"/>
</dbReference>
<evidence type="ECO:0000313" key="1">
    <source>
        <dbReference type="EMBL" id="KKK97156.1"/>
    </source>
</evidence>